<dbReference type="InterPro" id="IPR036047">
    <property type="entry name" value="F-box-like_dom_sf"/>
</dbReference>
<dbReference type="Pfam" id="PF00646">
    <property type="entry name" value="F-box"/>
    <property type="match status" value="1"/>
</dbReference>
<keyword evidence="3" id="KW-1185">Reference proteome</keyword>
<evidence type="ECO:0000313" key="3">
    <source>
        <dbReference type="Proteomes" id="UP000237000"/>
    </source>
</evidence>
<dbReference type="AlphaFoldDB" id="A0A2P5EDF2"/>
<dbReference type="EMBL" id="JXTC01000176">
    <property type="protein sequence ID" value="PON83563.1"/>
    <property type="molecule type" value="Genomic_DNA"/>
</dbReference>
<protein>
    <submittedName>
        <fullName evidence="2">F-box domain containing protein</fullName>
    </submittedName>
</protein>
<dbReference type="STRING" id="63057.A0A2P5EDF2"/>
<dbReference type="OrthoDB" id="1155153at2759"/>
<evidence type="ECO:0000259" key="1">
    <source>
        <dbReference type="PROSITE" id="PS50181"/>
    </source>
</evidence>
<dbReference type="Gene3D" id="1.20.1280.50">
    <property type="match status" value="1"/>
</dbReference>
<dbReference type="InterPro" id="IPR017451">
    <property type="entry name" value="F-box-assoc_interact_dom"/>
</dbReference>
<feature type="domain" description="F-box" evidence="1">
    <location>
        <begin position="1"/>
        <end position="50"/>
    </location>
</feature>
<dbReference type="InterPro" id="IPR001810">
    <property type="entry name" value="F-box_dom"/>
</dbReference>
<proteinExistence type="predicted"/>
<dbReference type="Pfam" id="PF07734">
    <property type="entry name" value="FBA_1"/>
    <property type="match status" value="1"/>
</dbReference>
<dbReference type="FunCoup" id="A0A2P5EDF2">
    <property type="interactions" value="88"/>
</dbReference>
<gene>
    <name evidence="2" type="ORF">TorRG33x02_206150</name>
</gene>
<dbReference type="InParanoid" id="A0A2P5EDF2"/>
<dbReference type="PANTHER" id="PTHR31672:SF13">
    <property type="entry name" value="F-BOX PROTEIN CPR30-LIKE"/>
    <property type="match status" value="1"/>
</dbReference>
<dbReference type="Proteomes" id="UP000237000">
    <property type="component" value="Unassembled WGS sequence"/>
</dbReference>
<sequence>MTSFYHLPEGVLEVIFSWLPADSLVRFKCVNKSWYSLICALINDPSFVSKQLHNTRNKSSASLLLTRTCPHVGHNPARSYALLTSFIDDGDKDQIRSVTEDINFPLRWSEWLLRYHCDGIICLLKDKFGTEVVLCNPTLQEFKLLPKSKNARKLSCIGTGFGYDSRANCYKFVRILYHAKKVSAEVCTLGSDYWRGIKVSDDLVVDLAITFQDYIYWQGVCYWMMLDNSLGDIILCFDMSDEVFHMIRPPKVSDYSSFGVWNDSFALFLCSEERENPELISFEMWVMDDCLDVVKGACPLTKRLVFGPLLCCPVPLKFWKNDELLLVSGEDEKLLSYNLRTQKLRKIQADGEIYMPFCFYVKSLVSLRVGERSTRRRSKRRRIQLLQ</sequence>
<dbReference type="PANTHER" id="PTHR31672">
    <property type="entry name" value="BNACNNG10540D PROTEIN"/>
    <property type="match status" value="1"/>
</dbReference>
<dbReference type="NCBIfam" id="TIGR01640">
    <property type="entry name" value="F_box_assoc_1"/>
    <property type="match status" value="1"/>
</dbReference>
<dbReference type="SUPFAM" id="SSF81383">
    <property type="entry name" value="F-box domain"/>
    <property type="match status" value="1"/>
</dbReference>
<dbReference type="PROSITE" id="PS50181">
    <property type="entry name" value="FBOX"/>
    <property type="match status" value="1"/>
</dbReference>
<name>A0A2P5EDF2_TREOI</name>
<dbReference type="SMART" id="SM00256">
    <property type="entry name" value="FBOX"/>
    <property type="match status" value="1"/>
</dbReference>
<organism evidence="2 3">
    <name type="scientific">Trema orientale</name>
    <name type="common">Charcoal tree</name>
    <name type="synonym">Celtis orientalis</name>
    <dbReference type="NCBI Taxonomy" id="63057"/>
    <lineage>
        <taxon>Eukaryota</taxon>
        <taxon>Viridiplantae</taxon>
        <taxon>Streptophyta</taxon>
        <taxon>Embryophyta</taxon>
        <taxon>Tracheophyta</taxon>
        <taxon>Spermatophyta</taxon>
        <taxon>Magnoliopsida</taxon>
        <taxon>eudicotyledons</taxon>
        <taxon>Gunneridae</taxon>
        <taxon>Pentapetalae</taxon>
        <taxon>rosids</taxon>
        <taxon>fabids</taxon>
        <taxon>Rosales</taxon>
        <taxon>Cannabaceae</taxon>
        <taxon>Trema</taxon>
    </lineage>
</organism>
<comment type="caution">
    <text evidence="2">The sequence shown here is derived from an EMBL/GenBank/DDBJ whole genome shotgun (WGS) entry which is preliminary data.</text>
</comment>
<accession>A0A2P5EDF2</accession>
<dbReference type="InterPro" id="IPR006527">
    <property type="entry name" value="F-box-assoc_dom_typ1"/>
</dbReference>
<dbReference type="InterPro" id="IPR050796">
    <property type="entry name" value="SCF_F-box_component"/>
</dbReference>
<evidence type="ECO:0000313" key="2">
    <source>
        <dbReference type="EMBL" id="PON83563.1"/>
    </source>
</evidence>
<reference evidence="3" key="1">
    <citation type="submission" date="2016-06" db="EMBL/GenBank/DDBJ databases">
        <title>Parallel loss of symbiosis genes in relatives of nitrogen-fixing non-legume Parasponia.</title>
        <authorList>
            <person name="Van Velzen R."/>
            <person name="Holmer R."/>
            <person name="Bu F."/>
            <person name="Rutten L."/>
            <person name="Van Zeijl A."/>
            <person name="Liu W."/>
            <person name="Santuari L."/>
            <person name="Cao Q."/>
            <person name="Sharma T."/>
            <person name="Shen D."/>
            <person name="Roswanjaya Y."/>
            <person name="Wardhani T."/>
            <person name="Kalhor M.S."/>
            <person name="Jansen J."/>
            <person name="Van den Hoogen J."/>
            <person name="Gungor B."/>
            <person name="Hartog M."/>
            <person name="Hontelez J."/>
            <person name="Verver J."/>
            <person name="Yang W.-C."/>
            <person name="Schijlen E."/>
            <person name="Repin R."/>
            <person name="Schilthuizen M."/>
            <person name="Schranz E."/>
            <person name="Heidstra R."/>
            <person name="Miyata K."/>
            <person name="Fedorova E."/>
            <person name="Kohlen W."/>
            <person name="Bisseling T."/>
            <person name="Smit S."/>
            <person name="Geurts R."/>
        </authorList>
    </citation>
    <scope>NUCLEOTIDE SEQUENCE [LARGE SCALE GENOMIC DNA]</scope>
    <source>
        <strain evidence="3">cv. RG33-2</strain>
    </source>
</reference>